<dbReference type="SUPFAM" id="SSF53720">
    <property type="entry name" value="ALDH-like"/>
    <property type="match status" value="1"/>
</dbReference>
<dbReference type="Proteomes" id="UP000247150">
    <property type="component" value="Unassembled WGS sequence"/>
</dbReference>
<dbReference type="Gene3D" id="3.40.605.10">
    <property type="entry name" value="Aldehyde Dehydrogenase, Chain A, domain 1"/>
    <property type="match status" value="1"/>
</dbReference>
<dbReference type="InterPro" id="IPR016161">
    <property type="entry name" value="Ald_DH/histidinol_DH"/>
</dbReference>
<organism evidence="4 5">
    <name type="scientific">Cytobacillus oceanisediminis</name>
    <dbReference type="NCBI Taxonomy" id="665099"/>
    <lineage>
        <taxon>Bacteria</taxon>
        <taxon>Bacillati</taxon>
        <taxon>Bacillota</taxon>
        <taxon>Bacilli</taxon>
        <taxon>Bacillales</taxon>
        <taxon>Bacillaceae</taxon>
        <taxon>Cytobacillus</taxon>
    </lineage>
</organism>
<dbReference type="InterPro" id="IPR015590">
    <property type="entry name" value="Aldehyde_DH_dom"/>
</dbReference>
<evidence type="ECO:0000256" key="2">
    <source>
        <dbReference type="ARBA" id="ARBA00023002"/>
    </source>
</evidence>
<keyword evidence="2" id="KW-0560">Oxidoreductase</keyword>
<evidence type="ECO:0000313" key="5">
    <source>
        <dbReference type="Proteomes" id="UP000247150"/>
    </source>
</evidence>
<accession>A0A2V2ZS26</accession>
<reference evidence="4 5" key="1">
    <citation type="submission" date="2018-05" db="EMBL/GenBank/DDBJ databases">
        <title>Freshwater and sediment microbial communities from various areas in North America, analyzing microbe dynamics in response to fracking.</title>
        <authorList>
            <person name="Lamendella R."/>
        </authorList>
    </citation>
    <scope>NUCLEOTIDE SEQUENCE [LARGE SCALE GENOMIC DNA]</scope>
    <source>
        <strain evidence="4 5">15_TX</strain>
    </source>
</reference>
<dbReference type="GO" id="GO:0016620">
    <property type="term" value="F:oxidoreductase activity, acting on the aldehyde or oxo group of donors, NAD or NADP as acceptor"/>
    <property type="evidence" value="ECO:0007669"/>
    <property type="project" value="InterPro"/>
</dbReference>
<sequence>MTIQTFKNDDEAIQLANGTRYGLAAGILSGDLHRAEHLASRLKAGTIWINSYHTPYVDAPWGGYKQSGIGRELGPQGLSRFTETKHLNITQNLAKPDWYK</sequence>
<dbReference type="FunFam" id="3.40.605.10:FF:000026">
    <property type="entry name" value="Aldehyde dehydrogenase, putative"/>
    <property type="match status" value="1"/>
</dbReference>
<protein>
    <submittedName>
        <fullName evidence="4">Aldehyde dehydrogenase family protein</fullName>
    </submittedName>
</protein>
<evidence type="ECO:0000313" key="4">
    <source>
        <dbReference type="EMBL" id="PWW26872.1"/>
    </source>
</evidence>
<comment type="caution">
    <text evidence="4">The sequence shown here is derived from an EMBL/GenBank/DDBJ whole genome shotgun (WGS) entry which is preliminary data.</text>
</comment>
<dbReference type="Gene3D" id="3.40.309.10">
    <property type="entry name" value="Aldehyde Dehydrogenase, Chain A, domain 2"/>
    <property type="match status" value="1"/>
</dbReference>
<proteinExistence type="inferred from homology"/>
<dbReference type="InterPro" id="IPR016163">
    <property type="entry name" value="Ald_DH_C"/>
</dbReference>
<evidence type="ECO:0000256" key="1">
    <source>
        <dbReference type="ARBA" id="ARBA00009986"/>
    </source>
</evidence>
<gene>
    <name evidence="4" type="ORF">DFO73_10935</name>
</gene>
<dbReference type="PANTHER" id="PTHR42804">
    <property type="entry name" value="ALDEHYDE DEHYDROGENASE"/>
    <property type="match status" value="1"/>
</dbReference>
<dbReference type="InterPro" id="IPR016162">
    <property type="entry name" value="Ald_DH_N"/>
</dbReference>
<name>A0A2V2ZS26_9BACI</name>
<dbReference type="AlphaFoldDB" id="A0A2V2ZS26"/>
<dbReference type="PANTHER" id="PTHR42804:SF1">
    <property type="entry name" value="ALDEHYDE DEHYDROGENASE-RELATED"/>
    <property type="match status" value="1"/>
</dbReference>
<dbReference type="Pfam" id="PF00171">
    <property type="entry name" value="Aldedh"/>
    <property type="match status" value="1"/>
</dbReference>
<evidence type="ECO:0000259" key="3">
    <source>
        <dbReference type="Pfam" id="PF00171"/>
    </source>
</evidence>
<comment type="similarity">
    <text evidence="1">Belongs to the aldehyde dehydrogenase family.</text>
</comment>
<dbReference type="EMBL" id="QGTW01000009">
    <property type="protein sequence ID" value="PWW26872.1"/>
    <property type="molecule type" value="Genomic_DNA"/>
</dbReference>
<feature type="domain" description="Aldehyde dehydrogenase" evidence="3">
    <location>
        <begin position="1"/>
        <end position="86"/>
    </location>
</feature>